<comment type="caution">
    <text evidence="8">The sequence shown here is derived from an EMBL/GenBank/DDBJ whole genome shotgun (WGS) entry which is preliminary data.</text>
</comment>
<dbReference type="GO" id="GO:0016020">
    <property type="term" value="C:membrane"/>
    <property type="evidence" value="ECO:0007669"/>
    <property type="project" value="GOC"/>
</dbReference>
<dbReference type="SUPFAM" id="SSF51445">
    <property type="entry name" value="(Trans)glycosidases"/>
    <property type="match status" value="1"/>
</dbReference>
<dbReference type="InterPro" id="IPR017853">
    <property type="entry name" value="GH"/>
</dbReference>
<evidence type="ECO:0000259" key="6">
    <source>
        <dbReference type="Pfam" id="PF02055"/>
    </source>
</evidence>
<protein>
    <submittedName>
        <fullName evidence="8">O-Glycosyl hydrolase family 30</fullName>
    </submittedName>
</protein>
<evidence type="ECO:0000256" key="2">
    <source>
        <dbReference type="ARBA" id="ARBA00022729"/>
    </source>
</evidence>
<proteinExistence type="inferred from homology"/>
<dbReference type="GO" id="GO:0006680">
    <property type="term" value="P:glucosylceramide catabolic process"/>
    <property type="evidence" value="ECO:0007669"/>
    <property type="project" value="TreeGrafter"/>
</dbReference>
<evidence type="ECO:0000256" key="3">
    <source>
        <dbReference type="ARBA" id="ARBA00022801"/>
    </source>
</evidence>
<evidence type="ECO:0000256" key="4">
    <source>
        <dbReference type="RuleBase" id="RU361188"/>
    </source>
</evidence>
<keyword evidence="3 4" id="KW-0378">Hydrolase</keyword>
<sequence precursor="true">MLKQRRMVLAAMTLVLVNANPADAVDVWITSGDKSRLLSQQTDVVFQNGTGSGGVGITIDASQTFQTMRGYGAAMTNSSASLLQNSLNPAQRDRAMDDLFSSDDGIGLNYLRLAMGASDFTADGFYTYNDLGPNQTDPALAGFSIDPDRPTILPSLDAARARNADLQLMASPWSAPGWMKTNGSVIGGQLAPQWHGAYATYLQKFVEAYAAEGHPIDTLTLQNEPLFTPTSYPGMSMPATQQIDLIKNHVGPNFAAAGLTTQLLAYDHNWDNTAYPLAVLNDPVARQYVAGTAFHGYAGDVSAQSVVRNAHPDKEIYFTEVTGGDFAPVFEDNLIWYARNLLIGGARNWGATVLLWNLALDENGDPHLGGCSDCRGVITVNSQSGAVTHNEEFYSLGHASQHVQPGAVRIGSNSINNLIETVAFQNPDGSQVLLALNPTPNPLLFRAVRDGKNFRYTLPARSVATFAWDADDRADFGNGGFEQGGYHTSGGSLDGWLPWGVTSNNVRVTNSQALDGQHALLLSGPGGTNGFAGASQAISVTAGERLRIDASVLLPNVGSIAGTDNQVLMKIEYYSVFDGQFQSANFLGQEQITLATGATPTGQWIASALDGTAPAGAVEARLVFVFSQPSGLGGSALVDGVSFGVVPNLAGDFNNDGVVNAADYTVWRDGLGTTYTQADYQIWRDNFGATLPSASASNASAQSIPEPAAASFLAAGLLCWGGVRSLPVAARLR</sequence>
<comment type="similarity">
    <text evidence="1 4">Belongs to the glycosyl hydrolase 30 family.</text>
</comment>
<dbReference type="Gene3D" id="2.60.40.1180">
    <property type="entry name" value="Golgi alpha-mannosidase II"/>
    <property type="match status" value="1"/>
</dbReference>
<evidence type="ECO:0000256" key="5">
    <source>
        <dbReference type="SAM" id="SignalP"/>
    </source>
</evidence>
<feature type="chain" id="PRO_5023105003" evidence="5">
    <location>
        <begin position="25"/>
        <end position="733"/>
    </location>
</feature>
<evidence type="ECO:0000313" key="8">
    <source>
        <dbReference type="EMBL" id="TWT47749.1"/>
    </source>
</evidence>
<gene>
    <name evidence="8" type="ORF">Pla111_13690</name>
</gene>
<dbReference type="Gene3D" id="2.60.120.260">
    <property type="entry name" value="Galactose-binding domain-like"/>
    <property type="match status" value="1"/>
</dbReference>
<dbReference type="InterPro" id="IPR033453">
    <property type="entry name" value="Glyco_hydro_30_TIM-barrel"/>
</dbReference>
<organism evidence="8 9">
    <name type="scientific">Botrimarina hoheduenensis</name>
    <dbReference type="NCBI Taxonomy" id="2528000"/>
    <lineage>
        <taxon>Bacteria</taxon>
        <taxon>Pseudomonadati</taxon>
        <taxon>Planctomycetota</taxon>
        <taxon>Planctomycetia</taxon>
        <taxon>Pirellulales</taxon>
        <taxon>Lacipirellulaceae</taxon>
        <taxon>Botrimarina</taxon>
    </lineage>
</organism>
<accession>A0A5C5WCC9</accession>
<dbReference type="EMBL" id="SJPH01000002">
    <property type="protein sequence ID" value="TWT47749.1"/>
    <property type="molecule type" value="Genomic_DNA"/>
</dbReference>
<dbReference type="PROSITE" id="PS00018">
    <property type="entry name" value="EF_HAND_1"/>
    <property type="match status" value="1"/>
</dbReference>
<dbReference type="InterPro" id="IPR013780">
    <property type="entry name" value="Glyco_hydro_b"/>
</dbReference>
<feature type="domain" description="Glycosyl hydrolase family 30 TIM-barrel" evidence="6">
    <location>
        <begin position="69"/>
        <end position="402"/>
    </location>
</feature>
<keyword evidence="9" id="KW-1185">Reference proteome</keyword>
<dbReference type="PANTHER" id="PTHR11069:SF23">
    <property type="entry name" value="LYSOSOMAL ACID GLUCOSYLCERAMIDASE"/>
    <property type="match status" value="1"/>
</dbReference>
<evidence type="ECO:0000313" key="9">
    <source>
        <dbReference type="Proteomes" id="UP000318995"/>
    </source>
</evidence>
<dbReference type="Proteomes" id="UP000318995">
    <property type="component" value="Unassembled WGS sequence"/>
</dbReference>
<feature type="signal peptide" evidence="5">
    <location>
        <begin position="1"/>
        <end position="24"/>
    </location>
</feature>
<dbReference type="RefSeq" id="WP_146572576.1">
    <property type="nucleotide sequence ID" value="NZ_SJPH01000002.1"/>
</dbReference>
<dbReference type="PRINTS" id="PR00843">
    <property type="entry name" value="GLHYDRLASE30"/>
</dbReference>
<dbReference type="Gene3D" id="3.20.20.80">
    <property type="entry name" value="Glycosidases"/>
    <property type="match status" value="1"/>
</dbReference>
<dbReference type="PANTHER" id="PTHR11069">
    <property type="entry name" value="GLUCOSYLCERAMIDASE"/>
    <property type="match status" value="1"/>
</dbReference>
<reference evidence="8 9" key="1">
    <citation type="submission" date="2019-02" db="EMBL/GenBank/DDBJ databases">
        <title>Deep-cultivation of Planctomycetes and their phenomic and genomic characterization uncovers novel biology.</title>
        <authorList>
            <person name="Wiegand S."/>
            <person name="Jogler M."/>
            <person name="Boedeker C."/>
            <person name="Pinto D."/>
            <person name="Vollmers J."/>
            <person name="Rivas-Marin E."/>
            <person name="Kohn T."/>
            <person name="Peeters S.H."/>
            <person name="Heuer A."/>
            <person name="Rast P."/>
            <person name="Oberbeckmann S."/>
            <person name="Bunk B."/>
            <person name="Jeske O."/>
            <person name="Meyerdierks A."/>
            <person name="Storesund J.E."/>
            <person name="Kallscheuer N."/>
            <person name="Luecker S."/>
            <person name="Lage O.M."/>
            <person name="Pohl T."/>
            <person name="Merkel B.J."/>
            <person name="Hornburger P."/>
            <person name="Mueller R.-W."/>
            <person name="Bruemmer F."/>
            <person name="Labrenz M."/>
            <person name="Spormann A.M."/>
            <person name="Op Den Camp H."/>
            <person name="Overmann J."/>
            <person name="Amann R."/>
            <person name="Jetten M.S.M."/>
            <person name="Mascher T."/>
            <person name="Medema M.H."/>
            <person name="Devos D.P."/>
            <person name="Kaster A.-K."/>
            <person name="Ovreas L."/>
            <person name="Rohde M."/>
            <person name="Galperin M.Y."/>
            <person name="Jogler C."/>
        </authorList>
    </citation>
    <scope>NUCLEOTIDE SEQUENCE [LARGE SCALE GENOMIC DNA]</scope>
    <source>
        <strain evidence="8 9">Pla111</strain>
    </source>
</reference>
<dbReference type="InterPro" id="IPR001139">
    <property type="entry name" value="Glyco_hydro_30"/>
</dbReference>
<keyword evidence="4" id="KW-0326">Glycosidase</keyword>
<keyword evidence="2 5" id="KW-0732">Signal</keyword>
<evidence type="ECO:0000259" key="7">
    <source>
        <dbReference type="Pfam" id="PF17189"/>
    </source>
</evidence>
<feature type="domain" description="Glycosyl hydrolase family 30 beta sandwich" evidence="7">
    <location>
        <begin position="406"/>
        <end position="466"/>
    </location>
</feature>
<dbReference type="OrthoDB" id="9806701at2"/>
<dbReference type="GO" id="GO:0004348">
    <property type="term" value="F:glucosylceramidase activity"/>
    <property type="evidence" value="ECO:0007669"/>
    <property type="project" value="InterPro"/>
</dbReference>
<dbReference type="Pfam" id="PF02055">
    <property type="entry name" value="Glyco_hydro_30"/>
    <property type="match status" value="1"/>
</dbReference>
<dbReference type="Pfam" id="PF17189">
    <property type="entry name" value="Glyco_hydro_30C"/>
    <property type="match status" value="1"/>
</dbReference>
<dbReference type="InterPro" id="IPR018247">
    <property type="entry name" value="EF_Hand_1_Ca_BS"/>
</dbReference>
<name>A0A5C5WCC9_9BACT</name>
<evidence type="ECO:0000256" key="1">
    <source>
        <dbReference type="ARBA" id="ARBA00005382"/>
    </source>
</evidence>
<dbReference type="InterPro" id="IPR033452">
    <property type="entry name" value="GH30_C"/>
</dbReference>
<dbReference type="AlphaFoldDB" id="A0A5C5WCC9"/>